<dbReference type="GO" id="GO:0006260">
    <property type="term" value="P:DNA replication"/>
    <property type="evidence" value="ECO:0007669"/>
    <property type="project" value="InterPro"/>
</dbReference>
<comment type="subcellular location">
    <subcellularLocation>
        <location evidence="2">Mitochondrion</location>
    </subcellularLocation>
</comment>
<gene>
    <name evidence="3" type="primary">RIM1</name>
    <name evidence="3" type="ORF">ZYGM_004713</name>
</gene>
<name>A0A4C2E1K6_9SACH</name>
<dbReference type="PROSITE" id="PS50935">
    <property type="entry name" value="SSB"/>
    <property type="match status" value="1"/>
</dbReference>
<dbReference type="InterPro" id="IPR011344">
    <property type="entry name" value="ssDNA-bd"/>
</dbReference>
<evidence type="ECO:0000313" key="3">
    <source>
        <dbReference type="EMBL" id="GCE98057.1"/>
    </source>
</evidence>
<dbReference type="InterPro" id="IPR000424">
    <property type="entry name" value="Primosome_PriB/ssb"/>
</dbReference>
<dbReference type="InterPro" id="IPR012340">
    <property type="entry name" value="NA-bd_OB-fold"/>
</dbReference>
<dbReference type="SUPFAM" id="SSF50249">
    <property type="entry name" value="Nucleic acid-binding proteins"/>
    <property type="match status" value="1"/>
</dbReference>
<dbReference type="GO" id="GO:0003697">
    <property type="term" value="F:single-stranded DNA binding"/>
    <property type="evidence" value="ECO:0007669"/>
    <property type="project" value="InterPro"/>
</dbReference>
<comment type="caution">
    <text evidence="3">The sequence shown here is derived from an EMBL/GenBank/DDBJ whole genome shotgun (WGS) entry which is preliminary data.</text>
</comment>
<dbReference type="PIRSF" id="PIRSF002070">
    <property type="entry name" value="SSB"/>
    <property type="match status" value="1"/>
</dbReference>
<dbReference type="OrthoDB" id="1078367at2759"/>
<evidence type="ECO:0000256" key="1">
    <source>
        <dbReference type="ARBA" id="ARBA00023125"/>
    </source>
</evidence>
<accession>A0A4C2E1K6</accession>
<keyword evidence="2" id="KW-0496">Mitochondrion</keyword>
<dbReference type="Gene3D" id="2.40.50.140">
    <property type="entry name" value="Nucleic acid-binding proteins"/>
    <property type="match status" value="1"/>
</dbReference>
<dbReference type="Proteomes" id="UP000301737">
    <property type="component" value="Unassembled WGS sequence"/>
</dbReference>
<proteinExistence type="predicted"/>
<dbReference type="EMBL" id="BIMX01000003">
    <property type="protein sequence ID" value="GCE98057.1"/>
    <property type="molecule type" value="Genomic_DNA"/>
</dbReference>
<dbReference type="CDD" id="cd04496">
    <property type="entry name" value="SSB_OBF"/>
    <property type="match status" value="1"/>
</dbReference>
<organism evidence="3 4">
    <name type="scientific">Zygosaccharomyces mellis</name>
    <dbReference type="NCBI Taxonomy" id="42258"/>
    <lineage>
        <taxon>Eukaryota</taxon>
        <taxon>Fungi</taxon>
        <taxon>Dikarya</taxon>
        <taxon>Ascomycota</taxon>
        <taxon>Saccharomycotina</taxon>
        <taxon>Saccharomycetes</taxon>
        <taxon>Saccharomycetales</taxon>
        <taxon>Saccharomycetaceae</taxon>
        <taxon>Zygosaccharomyces</taxon>
    </lineage>
</organism>
<keyword evidence="1 2" id="KW-0238">DNA-binding</keyword>
<sequence>MFRPVFQRGFHATSRKLDLSKMTIVGRIGSELTEYTSQNNNRYLKYSVASQPRREGQTNWFNLTVFNDAQINFLTQYVRKGALVYVEADASNYTFEREDGSRGTILNLVQRDFNLLKNGRAEVTEESQ</sequence>
<dbReference type="AlphaFoldDB" id="A0A4C2E1K6"/>
<keyword evidence="4" id="KW-1185">Reference proteome</keyword>
<dbReference type="Pfam" id="PF00436">
    <property type="entry name" value="SSB"/>
    <property type="match status" value="1"/>
</dbReference>
<dbReference type="GO" id="GO:0005739">
    <property type="term" value="C:mitochondrion"/>
    <property type="evidence" value="ECO:0007669"/>
    <property type="project" value="UniProtKB-SubCell"/>
</dbReference>
<protein>
    <recommendedName>
        <fullName evidence="2">Single-stranded DNA-binding protein</fullName>
    </recommendedName>
</protein>
<evidence type="ECO:0000256" key="2">
    <source>
        <dbReference type="PIRNR" id="PIRNR002070"/>
    </source>
</evidence>
<reference evidence="3 4" key="1">
    <citation type="submission" date="2019-01" db="EMBL/GenBank/DDBJ databases">
        <title>Draft Genome Sequencing of Zygosaccharomyces mellis Ca-7.</title>
        <authorList>
            <person name="Shiwa Y."/>
            <person name="Kanesaki Y."/>
            <person name="Ishige T."/>
            <person name="Mura K."/>
            <person name="Hori T."/>
            <person name="Tamura T."/>
        </authorList>
    </citation>
    <scope>NUCLEOTIDE SEQUENCE [LARGE SCALE GENOMIC DNA]</scope>
    <source>
        <strain evidence="3 4">Ca-7</strain>
    </source>
</reference>
<evidence type="ECO:0000313" key="4">
    <source>
        <dbReference type="Proteomes" id="UP000301737"/>
    </source>
</evidence>